<dbReference type="EMBL" id="QKRW01000001">
    <property type="protein sequence ID" value="RAL68685.1"/>
    <property type="molecule type" value="Genomic_DNA"/>
</dbReference>
<dbReference type="PANTHER" id="PTHR43206">
    <property type="entry name" value="AMINOTRANSFERASE"/>
    <property type="match status" value="1"/>
</dbReference>
<evidence type="ECO:0000313" key="7">
    <source>
        <dbReference type="Proteomes" id="UP000249056"/>
    </source>
</evidence>
<dbReference type="GO" id="GO:0009450">
    <property type="term" value="P:gamma-aminobutyric acid catabolic process"/>
    <property type="evidence" value="ECO:0007669"/>
    <property type="project" value="TreeGrafter"/>
</dbReference>
<dbReference type="OrthoDB" id="10260828at2759"/>
<dbReference type="InterPro" id="IPR015424">
    <property type="entry name" value="PyrdxlP-dep_Trfase"/>
</dbReference>
<dbReference type="GO" id="GO:0008483">
    <property type="term" value="F:transaminase activity"/>
    <property type="evidence" value="ECO:0007669"/>
    <property type="project" value="UniProtKB-KW"/>
</dbReference>
<dbReference type="GO" id="GO:0030170">
    <property type="term" value="F:pyridoxal phosphate binding"/>
    <property type="evidence" value="ECO:0007669"/>
    <property type="project" value="InterPro"/>
</dbReference>
<keyword evidence="4" id="KW-0808">Transferase</keyword>
<dbReference type="GO" id="GO:0005739">
    <property type="term" value="C:mitochondrion"/>
    <property type="evidence" value="ECO:0007669"/>
    <property type="project" value="TreeGrafter"/>
</dbReference>
<dbReference type="Gene3D" id="3.90.1150.10">
    <property type="entry name" value="Aspartate Aminotransferase, domain 1"/>
    <property type="match status" value="1"/>
</dbReference>
<evidence type="ECO:0000256" key="3">
    <source>
        <dbReference type="ARBA" id="ARBA00022576"/>
    </source>
</evidence>
<evidence type="ECO:0000256" key="1">
    <source>
        <dbReference type="ARBA" id="ARBA00001933"/>
    </source>
</evidence>
<dbReference type="Gene3D" id="3.40.640.10">
    <property type="entry name" value="Type I PLP-dependent aspartate aminotransferase-like (Major domain)"/>
    <property type="match status" value="1"/>
</dbReference>
<evidence type="ECO:0000256" key="4">
    <source>
        <dbReference type="ARBA" id="ARBA00022679"/>
    </source>
</evidence>
<dbReference type="Pfam" id="PF00202">
    <property type="entry name" value="Aminotran_3"/>
    <property type="match status" value="1"/>
</dbReference>
<dbReference type="PANTHER" id="PTHR43206:SF1">
    <property type="entry name" value="4-AMINOBUTYRATE AMINOTRANSFERASE, MITOCHONDRIAL"/>
    <property type="match status" value="1"/>
</dbReference>
<evidence type="ECO:0000256" key="2">
    <source>
        <dbReference type="ARBA" id="ARBA00008954"/>
    </source>
</evidence>
<dbReference type="InterPro" id="IPR005814">
    <property type="entry name" value="Aminotrans_3"/>
</dbReference>
<reference evidence="6 7" key="1">
    <citation type="submission" date="2018-06" db="EMBL/GenBank/DDBJ databases">
        <title>Genome Sequence of the Brown Rot Fungal Pathogen Monilinia fructigena.</title>
        <authorList>
            <person name="Landi L."/>
            <person name="De Miccolis Angelini R.M."/>
            <person name="Pollastro S."/>
            <person name="Abate D."/>
            <person name="Faretra F."/>
            <person name="Romanazzi G."/>
        </authorList>
    </citation>
    <scope>NUCLEOTIDE SEQUENCE [LARGE SCALE GENOMIC DNA]</scope>
    <source>
        <strain evidence="6 7">Mfrg269</strain>
    </source>
</reference>
<comment type="caution">
    <text evidence="6">The sequence shown here is derived from an EMBL/GenBank/DDBJ whole genome shotgun (WGS) entry which is preliminary data.</text>
</comment>
<keyword evidence="7" id="KW-1185">Reference proteome</keyword>
<protein>
    <recommendedName>
        <fullName evidence="8">4-aminobutyrate aminotransferase</fullName>
    </recommendedName>
</protein>
<dbReference type="Proteomes" id="UP000249056">
    <property type="component" value="Unassembled WGS sequence"/>
</dbReference>
<dbReference type="InterPro" id="IPR015421">
    <property type="entry name" value="PyrdxlP-dep_Trfase_major"/>
</dbReference>
<comment type="cofactor">
    <cofactor evidence="1">
        <name>pyridoxal 5'-phosphate</name>
        <dbReference type="ChEBI" id="CHEBI:597326"/>
    </cofactor>
</comment>
<dbReference type="SUPFAM" id="SSF53383">
    <property type="entry name" value="PLP-dependent transferases"/>
    <property type="match status" value="1"/>
</dbReference>
<comment type="similarity">
    <text evidence="2">Belongs to the class-III pyridoxal-phosphate-dependent aminotransferase family.</text>
</comment>
<keyword evidence="3" id="KW-0032">Aminotransferase</keyword>
<evidence type="ECO:0000256" key="5">
    <source>
        <dbReference type="ARBA" id="ARBA00022898"/>
    </source>
</evidence>
<gene>
    <name evidence="6" type="ORF">DID88_007393</name>
</gene>
<dbReference type="InterPro" id="IPR015422">
    <property type="entry name" value="PyrdxlP-dep_Trfase_small"/>
</dbReference>
<evidence type="ECO:0008006" key="8">
    <source>
        <dbReference type="Google" id="ProtNLM"/>
    </source>
</evidence>
<name>A0A395J840_9HELO</name>
<dbReference type="AlphaFoldDB" id="A0A395J840"/>
<keyword evidence="5" id="KW-0663">Pyridoxal phosphate</keyword>
<accession>A0A395J840</accession>
<evidence type="ECO:0000313" key="6">
    <source>
        <dbReference type="EMBL" id="RAL68685.1"/>
    </source>
</evidence>
<organism evidence="6 7">
    <name type="scientific">Monilinia fructigena</name>
    <dbReference type="NCBI Taxonomy" id="38457"/>
    <lineage>
        <taxon>Eukaryota</taxon>
        <taxon>Fungi</taxon>
        <taxon>Dikarya</taxon>
        <taxon>Ascomycota</taxon>
        <taxon>Pezizomycotina</taxon>
        <taxon>Leotiomycetes</taxon>
        <taxon>Helotiales</taxon>
        <taxon>Sclerotiniaceae</taxon>
        <taxon>Monilinia</taxon>
    </lineage>
</organism>
<sequence length="198" mass="21978">MASLRIAAQLRPLTSRVLPRTVRTYATTSVKPFFTGEPERPHVKTAIPGPESQKAIAELDKVFDTRSLNMLANYQKSFGNYISDPDGNVLLDVYAQIASIPVGYSNPHLLKAAQSEQMASAIINRPALGNFPSHDWAEIIKTGILKVAPKGLDQVFTAMAGSDANETAYKAAFMHRRQQRTWWCTCGILRGRYCFIYA</sequence>
<proteinExistence type="inferred from homology"/>